<dbReference type="EMBL" id="JANPWB010000012">
    <property type="protein sequence ID" value="KAJ1116440.1"/>
    <property type="molecule type" value="Genomic_DNA"/>
</dbReference>
<organism evidence="1 2">
    <name type="scientific">Pleurodeles waltl</name>
    <name type="common">Iberian ribbed newt</name>
    <dbReference type="NCBI Taxonomy" id="8319"/>
    <lineage>
        <taxon>Eukaryota</taxon>
        <taxon>Metazoa</taxon>
        <taxon>Chordata</taxon>
        <taxon>Craniata</taxon>
        <taxon>Vertebrata</taxon>
        <taxon>Euteleostomi</taxon>
        <taxon>Amphibia</taxon>
        <taxon>Batrachia</taxon>
        <taxon>Caudata</taxon>
        <taxon>Salamandroidea</taxon>
        <taxon>Salamandridae</taxon>
        <taxon>Pleurodelinae</taxon>
        <taxon>Pleurodeles</taxon>
    </lineage>
</organism>
<reference evidence="1" key="1">
    <citation type="journal article" date="2022" name="bioRxiv">
        <title>Sequencing and chromosome-scale assembly of the giantPleurodeles waltlgenome.</title>
        <authorList>
            <person name="Brown T."/>
            <person name="Elewa A."/>
            <person name="Iarovenko S."/>
            <person name="Subramanian E."/>
            <person name="Araus A.J."/>
            <person name="Petzold A."/>
            <person name="Susuki M."/>
            <person name="Suzuki K.-i.T."/>
            <person name="Hayashi T."/>
            <person name="Toyoda A."/>
            <person name="Oliveira C."/>
            <person name="Osipova E."/>
            <person name="Leigh N.D."/>
            <person name="Simon A."/>
            <person name="Yun M.H."/>
        </authorList>
    </citation>
    <scope>NUCLEOTIDE SEQUENCE</scope>
    <source>
        <strain evidence="1">20211129_DDA</strain>
        <tissue evidence="1">Liver</tissue>
    </source>
</reference>
<name>A0AAV7NN99_PLEWA</name>
<evidence type="ECO:0000313" key="1">
    <source>
        <dbReference type="EMBL" id="KAJ1116440.1"/>
    </source>
</evidence>
<proteinExistence type="predicted"/>
<evidence type="ECO:0000313" key="2">
    <source>
        <dbReference type="Proteomes" id="UP001066276"/>
    </source>
</evidence>
<keyword evidence="2" id="KW-1185">Reference proteome</keyword>
<dbReference type="AlphaFoldDB" id="A0AAV7NN99"/>
<gene>
    <name evidence="1" type="ORF">NDU88_004651</name>
</gene>
<accession>A0AAV7NN99</accession>
<dbReference type="Proteomes" id="UP001066276">
    <property type="component" value="Chromosome 8"/>
</dbReference>
<protein>
    <submittedName>
        <fullName evidence="1">Uncharacterized protein</fullName>
    </submittedName>
</protein>
<comment type="caution">
    <text evidence="1">The sequence shown here is derived from an EMBL/GenBank/DDBJ whole genome shotgun (WGS) entry which is preliminary data.</text>
</comment>
<sequence length="150" mass="16236">MGRSLGRLFCSISHLPLPGISAIYSQRGSYRHSFSVHKRSEFPQRDRVAEEGSASVPRVWCELGVPGSPLRSEHVAVCAPIPKSRTYCFSGAPQSGRLSFSVLKPSVLHSAITRRGRAPRASLGPGANQASWAAPSGLCATPPPLRWFRN</sequence>